<comment type="caution">
    <text evidence="1">The sequence shown here is derived from an EMBL/GenBank/DDBJ whole genome shotgun (WGS) entry which is preliminary data.</text>
</comment>
<sequence length="173" mass="19747">MPTKHIDDETWAIIESRTIQATNVIVRPVKELDILKLLIKYADEHIHLQDFYALLPKKSLYRRAETLFGKLQHISAYSGVQDALMHVDEVKDILNKIADQDLPANYQENIIRLDNLLSAIRGNIDKGVGIIREESFSREQITEYLLMAAASMLPLLKAAFNLYEENNPDQEAG</sequence>
<dbReference type="RefSeq" id="WP_179253777.1">
    <property type="nucleotide sequence ID" value="NZ_JACBIV010000032.1"/>
</dbReference>
<reference evidence="1" key="1">
    <citation type="submission" date="2020-08" db="EMBL/GenBank/DDBJ databases">
        <title>Food and environmental bacterial isolates.</title>
        <authorList>
            <person name="Richter L."/>
            <person name="Du Plessis E.M."/>
            <person name="Duvenage S."/>
            <person name="Allam M."/>
            <person name="Korsten L."/>
        </authorList>
    </citation>
    <scope>NUCLEOTIDE SEQUENCE</scope>
    <source>
        <strain evidence="1">UPMP2127</strain>
    </source>
</reference>
<accession>A0AAW3WU47</accession>
<dbReference type="AlphaFoldDB" id="A0AAW3WU47"/>
<evidence type="ECO:0000313" key="2">
    <source>
        <dbReference type="Proteomes" id="UP000659084"/>
    </source>
</evidence>
<protein>
    <submittedName>
        <fullName evidence="1">Uncharacterized protein</fullName>
    </submittedName>
</protein>
<evidence type="ECO:0000313" key="1">
    <source>
        <dbReference type="EMBL" id="MBC3214775.1"/>
    </source>
</evidence>
<proteinExistence type="predicted"/>
<name>A0AAW3WU47_SERFO</name>
<gene>
    <name evidence="1" type="ORF">H8J20_21800</name>
</gene>
<dbReference type="Proteomes" id="UP000659084">
    <property type="component" value="Unassembled WGS sequence"/>
</dbReference>
<dbReference type="EMBL" id="JACNYO010000028">
    <property type="protein sequence ID" value="MBC3214775.1"/>
    <property type="molecule type" value="Genomic_DNA"/>
</dbReference>
<organism evidence="1 2">
    <name type="scientific">Serratia fonticola</name>
    <dbReference type="NCBI Taxonomy" id="47917"/>
    <lineage>
        <taxon>Bacteria</taxon>
        <taxon>Pseudomonadati</taxon>
        <taxon>Pseudomonadota</taxon>
        <taxon>Gammaproteobacteria</taxon>
        <taxon>Enterobacterales</taxon>
        <taxon>Yersiniaceae</taxon>
        <taxon>Serratia</taxon>
    </lineage>
</organism>